<dbReference type="EMBL" id="CP035704">
    <property type="protein sequence ID" value="QBB72656.1"/>
    <property type="molecule type" value="Genomic_DNA"/>
</dbReference>
<dbReference type="OrthoDB" id="6018988at2"/>
<name>A0A411HQC3_9GAMM</name>
<dbReference type="KEGG" id="xbc:ELE36_10580"/>
<sequence length="302" mass="31477">MNSDTNRMQSALTGSAIPVAGVGSLVSSHVKNLGAITLAFATGECGSENWGGIMRTDFAKANIQALSTAGMNYVVSTGGQAGTFICSSHAGMQSFLDAYMSAHMVGIDFDMEGAQTAGDINNLINQIAYAQTLYPNLRFSFTLATLAASDGSFGGLNPLGDSVVKAIQNAHLAHYTINLMVMDYGGASPANCVVSAGQCQMGQSAIQAAVNLQHTYGIPASQIELTPMIGMNDVASEVFTLADVDTITSYAAAHGLAGLHFWSLDRDTPCLSANSSASSICNSVSGTTALQYTRRFLRDLGR</sequence>
<dbReference type="SUPFAM" id="SSF51445">
    <property type="entry name" value="(Trans)glycosidases"/>
    <property type="match status" value="1"/>
</dbReference>
<dbReference type="GO" id="GO:0016787">
    <property type="term" value="F:hydrolase activity"/>
    <property type="evidence" value="ECO:0007669"/>
    <property type="project" value="UniProtKB-KW"/>
</dbReference>
<dbReference type="Gene3D" id="3.20.20.80">
    <property type="entry name" value="Glycosidases"/>
    <property type="match status" value="1"/>
</dbReference>
<keyword evidence="1" id="KW-0378">Hydrolase</keyword>
<dbReference type="PANTHER" id="PTHR42976">
    <property type="entry name" value="BIFUNCTIONAL CHITINASE/LYSOZYME-RELATED"/>
    <property type="match status" value="1"/>
</dbReference>
<accession>A0A411HQC3</accession>
<dbReference type="PANTHER" id="PTHR42976:SF1">
    <property type="entry name" value="GH18 DOMAIN-CONTAINING PROTEIN-RELATED"/>
    <property type="match status" value="1"/>
</dbReference>
<dbReference type="Proteomes" id="UP000291562">
    <property type="component" value="Chromosome"/>
</dbReference>
<proteinExistence type="predicted"/>
<gene>
    <name evidence="1" type="ORF">ELE36_10580</name>
</gene>
<keyword evidence="2" id="KW-1185">Reference proteome</keyword>
<protein>
    <submittedName>
        <fullName evidence="1">Glycosyl hydrolase</fullName>
    </submittedName>
</protein>
<dbReference type="InterPro" id="IPR052750">
    <property type="entry name" value="GH18_Chitinase"/>
</dbReference>
<dbReference type="AlphaFoldDB" id="A0A411HQC3"/>
<reference evidence="1 2" key="1">
    <citation type="submission" date="2019-01" db="EMBL/GenBank/DDBJ databases">
        <title>Pseudolysobacter antarctica gen. nov., sp. nov., isolated from Fildes Peninsula, Antarctica.</title>
        <authorList>
            <person name="Wei Z."/>
            <person name="Peng F."/>
        </authorList>
    </citation>
    <scope>NUCLEOTIDE SEQUENCE [LARGE SCALE GENOMIC DNA]</scope>
    <source>
        <strain evidence="1 2">AQ6-296</strain>
    </source>
</reference>
<organism evidence="1 2">
    <name type="scientific">Pseudolysobacter antarcticus</name>
    <dbReference type="NCBI Taxonomy" id="2511995"/>
    <lineage>
        <taxon>Bacteria</taxon>
        <taxon>Pseudomonadati</taxon>
        <taxon>Pseudomonadota</taxon>
        <taxon>Gammaproteobacteria</taxon>
        <taxon>Lysobacterales</taxon>
        <taxon>Rhodanobacteraceae</taxon>
        <taxon>Pseudolysobacter</taxon>
    </lineage>
</organism>
<dbReference type="InterPro" id="IPR017853">
    <property type="entry name" value="GH"/>
</dbReference>
<evidence type="ECO:0000313" key="2">
    <source>
        <dbReference type="Proteomes" id="UP000291562"/>
    </source>
</evidence>
<evidence type="ECO:0000313" key="1">
    <source>
        <dbReference type="EMBL" id="QBB72656.1"/>
    </source>
</evidence>